<gene>
    <name evidence="1" type="ORF">ACFPTP_14315</name>
</gene>
<sequence>MKSTLEIPTIPIANLNEELKYANPVSIAIGHDNDLFVLLAEERPPLINGCFPATVTEESYSYHVVHVKDGQKTVVHLPKEKWNYHYIQPIDDGHILLVGARSYYHDAQNIEENARVYDKNGRLIRSFCLGDGIQHVYVTKNQEIWTGYFDEGVFGNYGWEEPIGRSGLVGWDASGHKIDSMEEDKEYSIFECLALTGDAEDKIWFFFSIDSKIGVRKNGRTVYYSPEGQGFQSFAVNGDTIIAYRGRWGQLLFEMQREGDECKVVHEIELIKPAGTPVKPELVSNRENRILFLDGDELYMFEAKSGAC</sequence>
<dbReference type="SUPFAM" id="SSF75011">
    <property type="entry name" value="3-carboxy-cis,cis-mucoante lactonizing enzyme"/>
    <property type="match status" value="1"/>
</dbReference>
<evidence type="ECO:0000313" key="2">
    <source>
        <dbReference type="Proteomes" id="UP001596071"/>
    </source>
</evidence>
<evidence type="ECO:0008006" key="3">
    <source>
        <dbReference type="Google" id="ProtNLM"/>
    </source>
</evidence>
<reference evidence="2" key="1">
    <citation type="journal article" date="2019" name="Int. J. Syst. Evol. Microbiol.">
        <title>The Global Catalogue of Microorganisms (GCM) 10K type strain sequencing project: providing services to taxonomists for standard genome sequencing and annotation.</title>
        <authorList>
            <consortium name="The Broad Institute Genomics Platform"/>
            <consortium name="The Broad Institute Genome Sequencing Center for Infectious Disease"/>
            <person name="Wu L."/>
            <person name="Ma J."/>
        </authorList>
    </citation>
    <scope>NUCLEOTIDE SEQUENCE [LARGE SCALE GENOMIC DNA]</scope>
    <source>
        <strain evidence="2">KACC 11299</strain>
    </source>
</reference>
<protein>
    <recommendedName>
        <fullName evidence="3">WG containing repeat-containing protein</fullName>
    </recommendedName>
</protein>
<comment type="caution">
    <text evidence="1">The sequence shown here is derived from an EMBL/GenBank/DDBJ whole genome shotgun (WGS) entry which is preliminary data.</text>
</comment>
<proteinExistence type="predicted"/>
<name>A0ABW0U061_9BACL</name>
<accession>A0ABW0U061</accession>
<dbReference type="RefSeq" id="WP_381446143.1">
    <property type="nucleotide sequence ID" value="NZ_JBHSNP010000028.1"/>
</dbReference>
<dbReference type="Proteomes" id="UP001596071">
    <property type="component" value="Unassembled WGS sequence"/>
</dbReference>
<keyword evidence="2" id="KW-1185">Reference proteome</keyword>
<evidence type="ECO:0000313" key="1">
    <source>
        <dbReference type="EMBL" id="MFC5604402.1"/>
    </source>
</evidence>
<organism evidence="1 2">
    <name type="scientific">Sporosarcina koreensis</name>
    <dbReference type="NCBI Taxonomy" id="334735"/>
    <lineage>
        <taxon>Bacteria</taxon>
        <taxon>Bacillati</taxon>
        <taxon>Bacillota</taxon>
        <taxon>Bacilli</taxon>
        <taxon>Bacillales</taxon>
        <taxon>Caryophanaceae</taxon>
        <taxon>Sporosarcina</taxon>
    </lineage>
</organism>
<dbReference type="EMBL" id="JBHSNP010000028">
    <property type="protein sequence ID" value="MFC5604402.1"/>
    <property type="molecule type" value="Genomic_DNA"/>
</dbReference>